<keyword evidence="5" id="KW-0963">Cytoplasm</keyword>
<evidence type="ECO:0000256" key="1">
    <source>
        <dbReference type="ARBA" id="ARBA00007228"/>
    </source>
</evidence>
<protein>
    <recommendedName>
        <fullName evidence="5">tRNA (cytidine/uridine-2'-O-)-methyltransferase TrmJ</fullName>
        <ecNumber evidence="5">2.1.1.200</ecNumber>
    </recommendedName>
    <alternativeName>
        <fullName evidence="5">tRNA (cytidine(32)/uridine(32)-2'-O)-methyltransferase</fullName>
    </alternativeName>
    <alternativeName>
        <fullName evidence="5">tRNA Cm32/Um32 methyltransferase</fullName>
    </alternativeName>
</protein>
<dbReference type="InterPro" id="IPR001537">
    <property type="entry name" value="SpoU_MeTrfase"/>
</dbReference>
<dbReference type="GO" id="GO:0003723">
    <property type="term" value="F:RNA binding"/>
    <property type="evidence" value="ECO:0007669"/>
    <property type="project" value="InterPro"/>
</dbReference>
<proteinExistence type="inferred from homology"/>
<gene>
    <name evidence="7" type="primary">trmJ_2</name>
    <name evidence="5" type="synonym">trmJ</name>
    <name evidence="7" type="ORF">EHSB41UT_03879</name>
</gene>
<dbReference type="FunFam" id="3.40.1280.10:FF:000006">
    <property type="entry name" value="Uncharacterized tRNA/rRNA methyltransferase HI_0380"/>
    <property type="match status" value="1"/>
</dbReference>
<dbReference type="GO" id="GO:0106339">
    <property type="term" value="F:tRNA (cytidine(32)-2'-O)-methyltransferase activity"/>
    <property type="evidence" value="ECO:0007669"/>
    <property type="project" value="RHEA"/>
</dbReference>
<sequence>MFDSIRIVMLRTWHPGNIGSALRAMKTMGLARLILVDPHQFPHPEVATMAAGADDLIDSVEVVSSLEEAIAGCRLVVGTSARSRSFPWPMLTSRECGEKLVQESATGDVALVFGQETSGMTNDELQQCHFHVSIDANPDYPVLNVASAVQILCYEIKQASLIEQPPVKEEHDDTVYPDTRQMDQFYEQLELALGDINFIIRQHPGKIMTKLRRFFNRARPEQEELNILRGVLSRVRQNAAANQPESND</sequence>
<dbReference type="InterPro" id="IPR004384">
    <property type="entry name" value="RNA_MeTrfase_TrmJ/LasT"/>
</dbReference>
<keyword evidence="4 5" id="KW-0949">S-adenosyl-L-methionine</keyword>
<feature type="domain" description="tRNA/rRNA methyltransferase SpoU type" evidence="6">
    <location>
        <begin position="5"/>
        <end position="154"/>
    </location>
</feature>
<dbReference type="PANTHER" id="PTHR42786:SF2">
    <property type="entry name" value="TRNA (CYTIDINE_URIDINE-2'-O-)-METHYLTRANSFERASE TRMJ"/>
    <property type="match status" value="1"/>
</dbReference>
<evidence type="ECO:0000256" key="2">
    <source>
        <dbReference type="ARBA" id="ARBA00022603"/>
    </source>
</evidence>
<dbReference type="GO" id="GO:0005829">
    <property type="term" value="C:cytosol"/>
    <property type="evidence" value="ECO:0007669"/>
    <property type="project" value="TreeGrafter"/>
</dbReference>
<dbReference type="RefSeq" id="WP_087112526.1">
    <property type="nucleotide sequence ID" value="NZ_CBCSCN010000005.1"/>
</dbReference>
<comment type="catalytic activity">
    <reaction evidence="5">
        <text>uridine(32) in tRNA + S-adenosyl-L-methionine = 2'-O-methyluridine(32) in tRNA + S-adenosyl-L-homocysteine + H(+)</text>
        <dbReference type="Rhea" id="RHEA:42936"/>
        <dbReference type="Rhea" id="RHEA-COMP:10107"/>
        <dbReference type="Rhea" id="RHEA-COMP:10290"/>
        <dbReference type="ChEBI" id="CHEBI:15378"/>
        <dbReference type="ChEBI" id="CHEBI:57856"/>
        <dbReference type="ChEBI" id="CHEBI:59789"/>
        <dbReference type="ChEBI" id="CHEBI:65315"/>
        <dbReference type="ChEBI" id="CHEBI:74478"/>
        <dbReference type="EC" id="2.1.1.200"/>
    </reaction>
</comment>
<comment type="function">
    <text evidence="5">Catalyzes the formation of 2'O-methylated cytidine (Cm32) or 2'O-methylated uridine (Um32) at position 32 in tRNA.</text>
</comment>
<dbReference type="Pfam" id="PF00588">
    <property type="entry name" value="SpoU_methylase"/>
    <property type="match status" value="1"/>
</dbReference>
<keyword evidence="8" id="KW-1185">Reference proteome</keyword>
<dbReference type="PIRSF" id="PIRSF004808">
    <property type="entry name" value="LasT"/>
    <property type="match status" value="1"/>
</dbReference>
<dbReference type="GO" id="GO:0160206">
    <property type="term" value="F:tRNA (cytidine(32)/uridine(32)-2'-O)-methyltransferase activity"/>
    <property type="evidence" value="ECO:0007669"/>
    <property type="project" value="UniProtKB-EC"/>
</dbReference>
<dbReference type="SUPFAM" id="SSF75217">
    <property type="entry name" value="alpha/beta knot"/>
    <property type="match status" value="1"/>
</dbReference>
<dbReference type="AlphaFoldDB" id="A0A1X7APR5"/>
<dbReference type="PANTHER" id="PTHR42786">
    <property type="entry name" value="TRNA/RRNA METHYLTRANSFERASE"/>
    <property type="match status" value="1"/>
</dbReference>
<dbReference type="Gene3D" id="1.10.8.590">
    <property type="match status" value="1"/>
</dbReference>
<dbReference type="EMBL" id="FWPT01000010">
    <property type="protein sequence ID" value="SMA50088.1"/>
    <property type="molecule type" value="Genomic_DNA"/>
</dbReference>
<dbReference type="InterPro" id="IPR029028">
    <property type="entry name" value="Alpha/beta_knot_MTases"/>
</dbReference>
<keyword evidence="2 5" id="KW-0489">Methyltransferase</keyword>
<evidence type="ECO:0000313" key="7">
    <source>
        <dbReference type="EMBL" id="SMA50088.1"/>
    </source>
</evidence>
<dbReference type="NCBIfam" id="NF011694">
    <property type="entry name" value="PRK15114.1"/>
    <property type="match status" value="1"/>
</dbReference>
<reference evidence="7 8" key="1">
    <citation type="submission" date="2017-03" db="EMBL/GenBank/DDBJ databases">
        <authorList>
            <person name="Afonso C.L."/>
            <person name="Miller P.J."/>
            <person name="Scott M.A."/>
            <person name="Spackman E."/>
            <person name="Goraichik I."/>
            <person name="Dimitrov K.M."/>
            <person name="Suarez D.L."/>
            <person name="Swayne D.E."/>
        </authorList>
    </citation>
    <scope>NUCLEOTIDE SEQUENCE [LARGE SCALE GENOMIC DNA]</scope>
    <source>
        <strain evidence="7">SB41UT1</strain>
    </source>
</reference>
<evidence type="ECO:0000256" key="5">
    <source>
        <dbReference type="RuleBase" id="RU362024"/>
    </source>
</evidence>
<dbReference type="CDD" id="cd18093">
    <property type="entry name" value="SpoU-like_TrmJ"/>
    <property type="match status" value="1"/>
</dbReference>
<dbReference type="GO" id="GO:0002128">
    <property type="term" value="P:tRNA nucleoside ribose methylation"/>
    <property type="evidence" value="ECO:0007669"/>
    <property type="project" value="TreeGrafter"/>
</dbReference>
<organism evidence="7 8">
    <name type="scientific">Parendozoicomonas haliclonae</name>
    <dbReference type="NCBI Taxonomy" id="1960125"/>
    <lineage>
        <taxon>Bacteria</taxon>
        <taxon>Pseudomonadati</taxon>
        <taxon>Pseudomonadota</taxon>
        <taxon>Gammaproteobacteria</taxon>
        <taxon>Oceanospirillales</taxon>
        <taxon>Endozoicomonadaceae</taxon>
        <taxon>Parendozoicomonas</taxon>
    </lineage>
</organism>
<dbReference type="EC" id="2.1.1.200" evidence="5"/>
<evidence type="ECO:0000313" key="8">
    <source>
        <dbReference type="Proteomes" id="UP000196573"/>
    </source>
</evidence>
<name>A0A1X7APR5_9GAMM</name>
<evidence type="ECO:0000256" key="4">
    <source>
        <dbReference type="ARBA" id="ARBA00022691"/>
    </source>
</evidence>
<dbReference type="NCBIfam" id="TIGR00050">
    <property type="entry name" value="rRNA_methyl_1"/>
    <property type="match status" value="1"/>
</dbReference>
<comment type="catalytic activity">
    <reaction evidence="5">
        <text>cytidine(32) in tRNA + S-adenosyl-L-methionine = 2'-O-methylcytidine(32) in tRNA + S-adenosyl-L-homocysteine + H(+)</text>
        <dbReference type="Rhea" id="RHEA:42932"/>
        <dbReference type="Rhea" id="RHEA-COMP:10288"/>
        <dbReference type="Rhea" id="RHEA-COMP:10289"/>
        <dbReference type="ChEBI" id="CHEBI:15378"/>
        <dbReference type="ChEBI" id="CHEBI:57856"/>
        <dbReference type="ChEBI" id="CHEBI:59789"/>
        <dbReference type="ChEBI" id="CHEBI:74495"/>
        <dbReference type="ChEBI" id="CHEBI:82748"/>
        <dbReference type="EC" id="2.1.1.200"/>
    </reaction>
</comment>
<dbReference type="Gene3D" id="3.40.1280.10">
    <property type="match status" value="1"/>
</dbReference>
<keyword evidence="3 7" id="KW-0808">Transferase</keyword>
<keyword evidence="5" id="KW-0819">tRNA processing</keyword>
<comment type="subunit">
    <text evidence="5">Homodimer.</text>
</comment>
<evidence type="ECO:0000256" key="3">
    <source>
        <dbReference type="ARBA" id="ARBA00022679"/>
    </source>
</evidence>
<dbReference type="InterPro" id="IPR029026">
    <property type="entry name" value="tRNA_m1G_MTases_N"/>
</dbReference>
<accession>A0A1X7APR5</accession>
<evidence type="ECO:0000259" key="6">
    <source>
        <dbReference type="Pfam" id="PF00588"/>
    </source>
</evidence>
<dbReference type="Proteomes" id="UP000196573">
    <property type="component" value="Unassembled WGS sequence"/>
</dbReference>
<comment type="subcellular location">
    <subcellularLocation>
        <location evidence="5">Cytoplasm</location>
    </subcellularLocation>
</comment>
<dbReference type="OrthoDB" id="9806346at2"/>
<comment type="similarity">
    <text evidence="1">Belongs to the class IV-like SAM-binding methyltransferase superfamily. RNA methyltransferase TrmH family.</text>
</comment>